<feature type="transmembrane region" description="Helical" evidence="1">
    <location>
        <begin position="68"/>
        <end position="86"/>
    </location>
</feature>
<feature type="transmembrane region" description="Helical" evidence="1">
    <location>
        <begin position="6"/>
        <end position="25"/>
    </location>
</feature>
<evidence type="ECO:0000256" key="1">
    <source>
        <dbReference type="SAM" id="Phobius"/>
    </source>
</evidence>
<feature type="transmembrane region" description="Helical" evidence="1">
    <location>
        <begin position="93"/>
        <end position="110"/>
    </location>
</feature>
<organism evidence="2 3">
    <name type="scientific">Salinactinospora qingdaonensis</name>
    <dbReference type="NCBI Taxonomy" id="702744"/>
    <lineage>
        <taxon>Bacteria</taxon>
        <taxon>Bacillati</taxon>
        <taxon>Actinomycetota</taxon>
        <taxon>Actinomycetes</taxon>
        <taxon>Streptosporangiales</taxon>
        <taxon>Nocardiopsidaceae</taxon>
        <taxon>Salinactinospora</taxon>
    </lineage>
</organism>
<keyword evidence="3" id="KW-1185">Reference proteome</keyword>
<protein>
    <recommendedName>
        <fullName evidence="4">Integral membrane protein</fullName>
    </recommendedName>
</protein>
<keyword evidence="1" id="KW-1133">Transmembrane helix</keyword>
<gene>
    <name evidence="2" type="ORF">GCM10022402_15150</name>
</gene>
<evidence type="ECO:0000313" key="2">
    <source>
        <dbReference type="EMBL" id="GAA3735950.1"/>
    </source>
</evidence>
<dbReference type="EMBL" id="BAABDD010000005">
    <property type="protein sequence ID" value="GAA3735950.1"/>
    <property type="molecule type" value="Genomic_DNA"/>
</dbReference>
<name>A0ABP7FE73_9ACTN</name>
<comment type="caution">
    <text evidence="2">The sequence shown here is derived from an EMBL/GenBank/DDBJ whole genome shotgun (WGS) entry which is preliminary data.</text>
</comment>
<accession>A0ABP7FE73</accession>
<sequence length="111" mass="11576">MDIVYSIFVFLHLLGMAGIISGWLMQLITGNAKSGKVLLHSSLLQVVTGLVLVGLAEMSDATVDHAKIAVKLVVGVIIAVLGVLNVRTPTTRLATAAGVLAVINVAVAVFW</sequence>
<dbReference type="RefSeq" id="WP_344968819.1">
    <property type="nucleotide sequence ID" value="NZ_BAABDD010000005.1"/>
</dbReference>
<proteinExistence type="predicted"/>
<dbReference type="Proteomes" id="UP001500908">
    <property type="component" value="Unassembled WGS sequence"/>
</dbReference>
<evidence type="ECO:0000313" key="3">
    <source>
        <dbReference type="Proteomes" id="UP001500908"/>
    </source>
</evidence>
<evidence type="ECO:0008006" key="4">
    <source>
        <dbReference type="Google" id="ProtNLM"/>
    </source>
</evidence>
<keyword evidence="1" id="KW-0812">Transmembrane</keyword>
<reference evidence="3" key="1">
    <citation type="journal article" date="2019" name="Int. J. Syst. Evol. Microbiol.">
        <title>The Global Catalogue of Microorganisms (GCM) 10K type strain sequencing project: providing services to taxonomists for standard genome sequencing and annotation.</title>
        <authorList>
            <consortium name="The Broad Institute Genomics Platform"/>
            <consortium name="The Broad Institute Genome Sequencing Center for Infectious Disease"/>
            <person name="Wu L."/>
            <person name="Ma J."/>
        </authorList>
    </citation>
    <scope>NUCLEOTIDE SEQUENCE [LARGE SCALE GENOMIC DNA]</scope>
    <source>
        <strain evidence="3">JCM 17137</strain>
    </source>
</reference>
<keyword evidence="1" id="KW-0472">Membrane</keyword>